<evidence type="ECO:0000313" key="3">
    <source>
        <dbReference type="Proteomes" id="UP001280897"/>
    </source>
</evidence>
<evidence type="ECO:0000259" key="1">
    <source>
        <dbReference type="Pfam" id="PF14493"/>
    </source>
</evidence>
<proteinExistence type="predicted"/>
<organism evidence="2 3">
    <name type="scientific">Pediococcus acidilactici</name>
    <dbReference type="NCBI Taxonomy" id="1254"/>
    <lineage>
        <taxon>Bacteria</taxon>
        <taxon>Bacillati</taxon>
        <taxon>Bacillota</taxon>
        <taxon>Bacilli</taxon>
        <taxon>Lactobacillales</taxon>
        <taxon>Lactobacillaceae</taxon>
        <taxon>Pediococcus</taxon>
        <taxon>Pediococcus acidilactici group</taxon>
    </lineage>
</organism>
<comment type="caution">
    <text evidence="2">The sequence shown here is derived from an EMBL/GenBank/DDBJ whole genome shotgun (WGS) entry which is preliminary data.</text>
</comment>
<sequence>MKPEDGLIFFDRHQSRRPKVILNLLKNKLTVSALYGGLEYGLLNYIGFWKKLDRQEFLNSLDQAVKMGYLTGERDALKLTERGAQQQSRVLPPPEASLRVKFDPAIKLWLMATQVVSEYSFKNTRYIPISEDSQINFMVKKWFANWKQSETSRPKLVQEYQQALGALCEQLPKEEADWFVNYLPNHHDLGLTVEQLARVNNVSPFQMELRLRLIFRKIFSSVINNQVTPFNQLIGMVVQPSVLPKSTWQTLQLLQKGYNVDKIAELRRVKINTVKEHLLMMAILLDDFPYQQFLSPGVAQMKIAGIDFQTALQEYPELTFFDFRLSQIRFIKERQRQ</sequence>
<dbReference type="EMBL" id="JAWJAV010000001">
    <property type="protein sequence ID" value="MDV2620509.1"/>
    <property type="molecule type" value="Genomic_DNA"/>
</dbReference>
<gene>
    <name evidence="2" type="ORF">R0G89_02000</name>
</gene>
<dbReference type="InterPro" id="IPR029491">
    <property type="entry name" value="Helicase_HTH"/>
</dbReference>
<feature type="domain" description="Helicase Helix-turn-helix" evidence="1">
    <location>
        <begin position="249"/>
        <end position="300"/>
    </location>
</feature>
<evidence type="ECO:0000313" key="2">
    <source>
        <dbReference type="EMBL" id="MDV2620509.1"/>
    </source>
</evidence>
<dbReference type="AlphaFoldDB" id="A0AAW8YG90"/>
<accession>A0AAW8YG90</accession>
<dbReference type="RefSeq" id="WP_008841063.1">
    <property type="nucleotide sequence ID" value="NZ_CP018763.1"/>
</dbReference>
<name>A0AAW8YG90_PEDAC</name>
<reference evidence="2" key="1">
    <citation type="journal article" date="2023" name="PeerJ">
        <title>Selection and evaluation of lactic acid bacteria from chicken feces in Thailand as potential probiotics.</title>
        <authorList>
            <person name="Khurajog B."/>
            <person name="Disastra Y."/>
            <person name="Lawwyne L.D."/>
            <person name="Sirichokchatchawan W."/>
            <person name="Niyomtham W."/>
            <person name="Yindee J."/>
            <person name="Hampson D.J."/>
            <person name="Prapasarakul N."/>
        </authorList>
    </citation>
    <scope>NUCLEOTIDE SEQUENCE</scope>
    <source>
        <strain evidence="2">BF9</strain>
    </source>
</reference>
<dbReference type="Pfam" id="PF14493">
    <property type="entry name" value="HTH_40"/>
    <property type="match status" value="1"/>
</dbReference>
<protein>
    <submittedName>
        <fullName evidence="2">Helix-turn-helix domain-containing protein</fullName>
    </submittedName>
</protein>
<reference evidence="2" key="2">
    <citation type="submission" date="2023-10" db="EMBL/GenBank/DDBJ databases">
        <authorList>
            <person name="Khurajog B."/>
        </authorList>
    </citation>
    <scope>NUCLEOTIDE SEQUENCE</scope>
    <source>
        <strain evidence="2">BF9</strain>
    </source>
</reference>
<dbReference type="Proteomes" id="UP001280897">
    <property type="component" value="Unassembled WGS sequence"/>
</dbReference>